<sequence length="150" mass="17504">MQVENLLSSYCFSHPDGLSAVKEWIQRQTNILGNDIILPRLVKKNRREQLAEKAYQNILAQKRTKLPPKIFHKDYDREESSTPSDKSEIEFEILKFPEERIDLVTVWQQVLRGLAYQKQMLELIEKHKAGLEILLECQNSGANSTDNKQH</sequence>
<dbReference type="Proteomes" id="UP000054359">
    <property type="component" value="Unassembled WGS sequence"/>
</dbReference>
<proteinExistence type="predicted"/>
<reference evidence="1 2" key="1">
    <citation type="submission" date="2013-11" db="EMBL/GenBank/DDBJ databases">
        <title>Genome sequencing of Stegodyphus mimosarum.</title>
        <authorList>
            <person name="Bechsgaard J."/>
        </authorList>
    </citation>
    <scope>NUCLEOTIDE SEQUENCE [LARGE SCALE GENOMIC DNA]</scope>
</reference>
<evidence type="ECO:0000313" key="2">
    <source>
        <dbReference type="Proteomes" id="UP000054359"/>
    </source>
</evidence>
<organism evidence="1 2">
    <name type="scientific">Stegodyphus mimosarum</name>
    <name type="common">African social velvet spider</name>
    <dbReference type="NCBI Taxonomy" id="407821"/>
    <lineage>
        <taxon>Eukaryota</taxon>
        <taxon>Metazoa</taxon>
        <taxon>Ecdysozoa</taxon>
        <taxon>Arthropoda</taxon>
        <taxon>Chelicerata</taxon>
        <taxon>Arachnida</taxon>
        <taxon>Araneae</taxon>
        <taxon>Araneomorphae</taxon>
        <taxon>Entelegynae</taxon>
        <taxon>Eresoidea</taxon>
        <taxon>Eresidae</taxon>
        <taxon>Stegodyphus</taxon>
    </lineage>
</organism>
<evidence type="ECO:0000313" key="1">
    <source>
        <dbReference type="EMBL" id="KFM58766.1"/>
    </source>
</evidence>
<gene>
    <name evidence="1" type="ORF">X975_23956</name>
</gene>
<dbReference type="AlphaFoldDB" id="A0A087T0X7"/>
<dbReference type="OrthoDB" id="567787at2759"/>
<dbReference type="EMBL" id="KK112885">
    <property type="protein sequence ID" value="KFM58766.1"/>
    <property type="molecule type" value="Genomic_DNA"/>
</dbReference>
<accession>A0A087T0X7</accession>
<name>A0A087T0X7_STEMI</name>
<keyword evidence="2" id="KW-1185">Reference proteome</keyword>
<feature type="non-terminal residue" evidence="1">
    <location>
        <position position="150"/>
    </location>
</feature>
<protein>
    <submittedName>
        <fullName evidence="1">Uncharacterized protein</fullName>
    </submittedName>
</protein>